<reference evidence="2" key="1">
    <citation type="journal article" date="2013" name="Genetics">
        <title>The draft genome and transcriptome of Panagrellus redivivus are shaped by the harsh demands of a free-living lifestyle.</title>
        <authorList>
            <person name="Srinivasan J."/>
            <person name="Dillman A.R."/>
            <person name="Macchietto M.G."/>
            <person name="Heikkinen L."/>
            <person name="Lakso M."/>
            <person name="Fracchia K.M."/>
            <person name="Antoshechkin I."/>
            <person name="Mortazavi A."/>
            <person name="Wong G."/>
            <person name="Sternberg P.W."/>
        </authorList>
    </citation>
    <scope>NUCLEOTIDE SEQUENCE [LARGE SCALE GENOMIC DNA]</scope>
    <source>
        <strain evidence="2">MT8872</strain>
    </source>
</reference>
<reference evidence="3" key="2">
    <citation type="submission" date="2020-10" db="UniProtKB">
        <authorList>
            <consortium name="WormBaseParasite"/>
        </authorList>
    </citation>
    <scope>IDENTIFICATION</scope>
</reference>
<dbReference type="Proteomes" id="UP000492821">
    <property type="component" value="Unassembled WGS sequence"/>
</dbReference>
<evidence type="ECO:0000313" key="2">
    <source>
        <dbReference type="Proteomes" id="UP000492821"/>
    </source>
</evidence>
<dbReference type="AlphaFoldDB" id="A0A7E4UWW4"/>
<feature type="region of interest" description="Disordered" evidence="1">
    <location>
        <begin position="24"/>
        <end position="57"/>
    </location>
</feature>
<evidence type="ECO:0000313" key="3">
    <source>
        <dbReference type="WBParaSite" id="Pan_g13806.t1"/>
    </source>
</evidence>
<keyword evidence="2" id="KW-1185">Reference proteome</keyword>
<name>A0A7E4UWW4_PANRE</name>
<accession>A0A7E4UWW4</accession>
<dbReference type="WBParaSite" id="Pan_g13806.t1">
    <property type="protein sequence ID" value="Pan_g13806.t1"/>
    <property type="gene ID" value="Pan_g13806"/>
</dbReference>
<protein>
    <submittedName>
        <fullName evidence="3">Uncharacterized protein</fullName>
    </submittedName>
</protein>
<evidence type="ECO:0000256" key="1">
    <source>
        <dbReference type="SAM" id="MobiDB-lite"/>
    </source>
</evidence>
<organism evidence="2 3">
    <name type="scientific">Panagrellus redivivus</name>
    <name type="common">Microworm</name>
    <dbReference type="NCBI Taxonomy" id="6233"/>
    <lineage>
        <taxon>Eukaryota</taxon>
        <taxon>Metazoa</taxon>
        <taxon>Ecdysozoa</taxon>
        <taxon>Nematoda</taxon>
        <taxon>Chromadorea</taxon>
        <taxon>Rhabditida</taxon>
        <taxon>Tylenchina</taxon>
        <taxon>Panagrolaimomorpha</taxon>
        <taxon>Panagrolaimoidea</taxon>
        <taxon>Panagrolaimidae</taxon>
        <taxon>Panagrellus</taxon>
    </lineage>
</organism>
<proteinExistence type="predicted"/>
<sequence length="74" mass="8346">MKLTKTTCNTTLWLDKARFSSVAMPKRTTTQGPRPMNVVGRATTPKKEEGDSSSSEVRRLMRDLLLHPRGPVEF</sequence>
<feature type="compositionally biased region" description="Basic and acidic residues" evidence="1">
    <location>
        <begin position="45"/>
        <end position="57"/>
    </location>
</feature>